<keyword evidence="1" id="KW-0812">Transmembrane</keyword>
<evidence type="ECO:0008006" key="4">
    <source>
        <dbReference type="Google" id="ProtNLM"/>
    </source>
</evidence>
<accession>A0ABW1IQY6</accession>
<organism evidence="2 3">
    <name type="scientific">Marinicrinis lubricantis</name>
    <dbReference type="NCBI Taxonomy" id="2086470"/>
    <lineage>
        <taxon>Bacteria</taxon>
        <taxon>Bacillati</taxon>
        <taxon>Bacillota</taxon>
        <taxon>Bacilli</taxon>
        <taxon>Bacillales</taxon>
        <taxon>Paenibacillaceae</taxon>
    </lineage>
</organism>
<keyword evidence="3" id="KW-1185">Reference proteome</keyword>
<evidence type="ECO:0000313" key="2">
    <source>
        <dbReference type="EMBL" id="MFC5987527.1"/>
    </source>
</evidence>
<dbReference type="RefSeq" id="WP_379894920.1">
    <property type="nucleotide sequence ID" value="NZ_CBCSCT010000039.1"/>
</dbReference>
<protein>
    <recommendedName>
        <fullName evidence="4">Zinc ribbon domain-containing protein</fullName>
    </recommendedName>
</protein>
<name>A0ABW1IQY6_9BACL</name>
<keyword evidence="1" id="KW-1133">Transmembrane helix</keyword>
<dbReference type="EMBL" id="JBHSQV010000164">
    <property type="protein sequence ID" value="MFC5987527.1"/>
    <property type="molecule type" value="Genomic_DNA"/>
</dbReference>
<dbReference type="Gene3D" id="2.20.28.30">
    <property type="entry name" value="RNA polymerase ii, chain L"/>
    <property type="match status" value="1"/>
</dbReference>
<proteinExistence type="predicted"/>
<evidence type="ECO:0000256" key="1">
    <source>
        <dbReference type="SAM" id="Phobius"/>
    </source>
</evidence>
<sequence>MKVLSTNCPNCGANIELDKTSELALCGYCGTRVVMKEEDEKKPVTMGANAPKSKEESVKRAPAYLEKGKHLKSLSTDHSNQRRDALEENFNMIQKLKSIKKIKYLVGGILLGIALAFFLVIVDVILISVFDFNAAAGVPLILVTGFGALFITPRVVYIIGRNKYYY</sequence>
<gene>
    <name evidence="2" type="ORF">ACFPXP_14060</name>
</gene>
<evidence type="ECO:0000313" key="3">
    <source>
        <dbReference type="Proteomes" id="UP001596250"/>
    </source>
</evidence>
<reference evidence="3" key="1">
    <citation type="journal article" date="2019" name="Int. J. Syst. Evol. Microbiol.">
        <title>The Global Catalogue of Microorganisms (GCM) 10K type strain sequencing project: providing services to taxonomists for standard genome sequencing and annotation.</title>
        <authorList>
            <consortium name="The Broad Institute Genomics Platform"/>
            <consortium name="The Broad Institute Genome Sequencing Center for Infectious Disease"/>
            <person name="Wu L."/>
            <person name="Ma J."/>
        </authorList>
    </citation>
    <scope>NUCLEOTIDE SEQUENCE [LARGE SCALE GENOMIC DNA]</scope>
    <source>
        <strain evidence="3">CCM 8749</strain>
    </source>
</reference>
<feature type="transmembrane region" description="Helical" evidence="1">
    <location>
        <begin position="136"/>
        <end position="160"/>
    </location>
</feature>
<feature type="transmembrane region" description="Helical" evidence="1">
    <location>
        <begin position="104"/>
        <end position="130"/>
    </location>
</feature>
<keyword evidence="1" id="KW-0472">Membrane</keyword>
<comment type="caution">
    <text evidence="2">The sequence shown here is derived from an EMBL/GenBank/DDBJ whole genome shotgun (WGS) entry which is preliminary data.</text>
</comment>
<dbReference type="Proteomes" id="UP001596250">
    <property type="component" value="Unassembled WGS sequence"/>
</dbReference>